<comment type="caution">
    <text evidence="1">The sequence shown here is derived from an EMBL/GenBank/DDBJ whole genome shotgun (WGS) entry which is preliminary data.</text>
</comment>
<dbReference type="PANTHER" id="PTHR45728:SF3">
    <property type="entry name" value="ACETYL-COA CARBOXYLASE"/>
    <property type="match status" value="1"/>
</dbReference>
<dbReference type="GO" id="GO:0005739">
    <property type="term" value="C:mitochondrion"/>
    <property type="evidence" value="ECO:0007669"/>
    <property type="project" value="TreeGrafter"/>
</dbReference>
<dbReference type="SUPFAM" id="SSF52440">
    <property type="entry name" value="PreATP-grasp domain"/>
    <property type="match status" value="1"/>
</dbReference>
<dbReference type="InterPro" id="IPR049076">
    <property type="entry name" value="ACCA"/>
</dbReference>
<organism evidence="1 2">
    <name type="scientific">Funneliformis geosporum</name>
    <dbReference type="NCBI Taxonomy" id="1117311"/>
    <lineage>
        <taxon>Eukaryota</taxon>
        <taxon>Fungi</taxon>
        <taxon>Fungi incertae sedis</taxon>
        <taxon>Mucoromycota</taxon>
        <taxon>Glomeromycotina</taxon>
        <taxon>Glomeromycetes</taxon>
        <taxon>Glomerales</taxon>
        <taxon>Glomeraceae</taxon>
        <taxon>Funneliformis</taxon>
    </lineage>
</organism>
<dbReference type="InterPro" id="IPR016185">
    <property type="entry name" value="PreATP-grasp_dom_sf"/>
</dbReference>
<dbReference type="EMBL" id="CAMKVN010009766">
    <property type="protein sequence ID" value="CAI2193551.1"/>
    <property type="molecule type" value="Genomic_DNA"/>
</dbReference>
<gene>
    <name evidence="1" type="ORF">FWILDA_LOCUS16132</name>
</gene>
<dbReference type="Gene3D" id="3.90.1770.10">
    <property type="entry name" value="PreATP-grasp domain"/>
    <property type="match status" value="1"/>
</dbReference>
<proteinExistence type="predicted"/>
<sequence>MITIAKILIANNSIVAVKEIRSIRKWSYETFAERTGVHAVWAGWEHVSKNPKLRVSLAQSEHKMVFISPLNSAMCSLGDKISSMIVAQSANFPTMDWSEACIKDVDDGLNKANVLSGSKLQRVEEKKELEKWKIQIILSNHLLKFKQ</sequence>
<dbReference type="OrthoDB" id="14612at2759"/>
<dbReference type="Gene3D" id="3.40.50.20">
    <property type="match status" value="2"/>
</dbReference>
<dbReference type="GO" id="GO:0003989">
    <property type="term" value="F:acetyl-CoA carboxylase activity"/>
    <property type="evidence" value="ECO:0007669"/>
    <property type="project" value="InterPro"/>
</dbReference>
<dbReference type="PANTHER" id="PTHR45728">
    <property type="entry name" value="ACETYL-COA CARBOXYLASE, ISOFORM A"/>
    <property type="match status" value="1"/>
</dbReference>
<accession>A0A9W4X872</accession>
<dbReference type="AlphaFoldDB" id="A0A9W4X872"/>
<evidence type="ECO:0000313" key="1">
    <source>
        <dbReference type="EMBL" id="CAI2193551.1"/>
    </source>
</evidence>
<evidence type="ECO:0000313" key="2">
    <source>
        <dbReference type="Proteomes" id="UP001153678"/>
    </source>
</evidence>
<dbReference type="GO" id="GO:0006633">
    <property type="term" value="P:fatty acid biosynthetic process"/>
    <property type="evidence" value="ECO:0007669"/>
    <property type="project" value="TreeGrafter"/>
</dbReference>
<reference evidence="1" key="1">
    <citation type="submission" date="2022-08" db="EMBL/GenBank/DDBJ databases">
        <authorList>
            <person name="Kallberg Y."/>
            <person name="Tangrot J."/>
            <person name="Rosling A."/>
        </authorList>
    </citation>
    <scope>NUCLEOTIDE SEQUENCE</scope>
    <source>
        <strain evidence="1">Wild A</strain>
    </source>
</reference>
<keyword evidence="2" id="KW-1185">Reference proteome</keyword>
<dbReference type="Proteomes" id="UP001153678">
    <property type="component" value="Unassembled WGS sequence"/>
</dbReference>
<feature type="non-terminal residue" evidence="1">
    <location>
        <position position="147"/>
    </location>
</feature>
<protein>
    <submittedName>
        <fullName evidence="1">4453_t:CDS:1</fullName>
    </submittedName>
</protein>
<name>A0A9W4X872_9GLOM</name>